<gene>
    <name evidence="3" type="ORF">RIMI_LOCUS3490745</name>
</gene>
<proteinExistence type="predicted"/>
<evidence type="ECO:0000313" key="4">
    <source>
        <dbReference type="Proteomes" id="UP001176940"/>
    </source>
</evidence>
<protein>
    <recommendedName>
        <fullName evidence="2">AP-4 complex subunit epsilon-1 C-terminal domain-containing protein</fullName>
    </recommendedName>
</protein>
<organism evidence="3 4">
    <name type="scientific">Ranitomeya imitator</name>
    <name type="common">mimic poison frog</name>
    <dbReference type="NCBI Taxonomy" id="111125"/>
    <lineage>
        <taxon>Eukaryota</taxon>
        <taxon>Metazoa</taxon>
        <taxon>Chordata</taxon>
        <taxon>Craniata</taxon>
        <taxon>Vertebrata</taxon>
        <taxon>Euteleostomi</taxon>
        <taxon>Amphibia</taxon>
        <taxon>Batrachia</taxon>
        <taxon>Anura</taxon>
        <taxon>Neobatrachia</taxon>
        <taxon>Hyloidea</taxon>
        <taxon>Dendrobatidae</taxon>
        <taxon>Dendrobatinae</taxon>
        <taxon>Ranitomeya</taxon>
    </lineage>
</organism>
<feature type="region of interest" description="Disordered" evidence="1">
    <location>
        <begin position="35"/>
        <end position="69"/>
    </location>
</feature>
<comment type="caution">
    <text evidence="3">The sequence shown here is derived from an EMBL/GenBank/DDBJ whole genome shotgun (WGS) entry which is preliminary data.</text>
</comment>
<evidence type="ECO:0000259" key="2">
    <source>
        <dbReference type="Pfam" id="PF14807"/>
    </source>
</evidence>
<evidence type="ECO:0000256" key="1">
    <source>
        <dbReference type="SAM" id="MobiDB-lite"/>
    </source>
</evidence>
<keyword evidence="4" id="KW-1185">Reference proteome</keyword>
<sequence length="383" mass="42034">MVSDIGKRREEEENRLKMEGIRKVWGKEGYLLKKESKMSKSEPVSPPLESGISMGEDEEPAVPSPEPSVELISTEAREKQQLASSLFVGLGSNAVSLMGKPDQTTQKFKRKSKFGKKANAQLLYPPGEQNHLAQTLPSDVSSAASRLLPAQGDEENSVQGKVSSLFANSNLETYPSSQGASTIVCVPSLPPELAQHSHSAVTELAHCGTLTVCSSKVWKDDCLVLALFIVNPTSSAIRNINLQVEGSELLTVSRSLCCQLSHLEENGVHQCWGSVHPTHPCKKELIHGCVTYLAESEVPSRLEFSLDFVLSDFIRPLMISTEEFGKMWPALSNDVKGRIQISSPQQRLSETLLLVQQALNFHVVEVIVMFGLDVYNLTETCTE</sequence>
<dbReference type="EMBL" id="CAUEEQ010005269">
    <property type="protein sequence ID" value="CAJ0928512.1"/>
    <property type="molecule type" value="Genomic_DNA"/>
</dbReference>
<dbReference type="InterPro" id="IPR028269">
    <property type="entry name" value="AP4E1_C"/>
</dbReference>
<name>A0ABN9L1P4_9NEOB</name>
<accession>A0ABN9L1P4</accession>
<evidence type="ECO:0000313" key="3">
    <source>
        <dbReference type="EMBL" id="CAJ0928512.1"/>
    </source>
</evidence>
<dbReference type="Proteomes" id="UP001176940">
    <property type="component" value="Unassembled WGS sequence"/>
</dbReference>
<feature type="domain" description="AP-4 complex subunit epsilon-1 C-terminal" evidence="2">
    <location>
        <begin position="316"/>
        <end position="367"/>
    </location>
</feature>
<reference evidence="3" key="1">
    <citation type="submission" date="2023-07" db="EMBL/GenBank/DDBJ databases">
        <authorList>
            <person name="Stuckert A."/>
        </authorList>
    </citation>
    <scope>NUCLEOTIDE SEQUENCE</scope>
</reference>
<dbReference type="Pfam" id="PF14807">
    <property type="entry name" value="AP4E_app_platf"/>
    <property type="match status" value="1"/>
</dbReference>